<evidence type="ECO:0000259" key="4">
    <source>
        <dbReference type="PROSITE" id="PS50181"/>
    </source>
</evidence>
<dbReference type="Pfam" id="PF00646">
    <property type="entry name" value="F-box"/>
    <property type="match status" value="1"/>
</dbReference>
<dbReference type="RefSeq" id="XP_066717434.1">
    <property type="nucleotide sequence ID" value="XM_066858165.1"/>
</dbReference>
<dbReference type="SUPFAM" id="SSF48403">
    <property type="entry name" value="Ankyrin repeat"/>
    <property type="match status" value="1"/>
</dbReference>
<keyword evidence="1" id="KW-0677">Repeat</keyword>
<proteinExistence type="predicted"/>
<keyword evidence="6" id="KW-1185">Reference proteome</keyword>
<comment type="caution">
    <text evidence="5">The sequence shown here is derived from an EMBL/GenBank/DDBJ whole genome shotgun (WGS) entry which is preliminary data.</text>
</comment>
<dbReference type="InterPro" id="IPR036770">
    <property type="entry name" value="Ankyrin_rpt-contain_sf"/>
</dbReference>
<dbReference type="PANTHER" id="PTHR24126:SF14">
    <property type="entry name" value="ANK_REP_REGION DOMAIN-CONTAINING PROTEIN"/>
    <property type="match status" value="1"/>
</dbReference>
<dbReference type="PROSITE" id="PS50297">
    <property type="entry name" value="ANK_REP_REGION"/>
    <property type="match status" value="1"/>
</dbReference>
<dbReference type="Gene3D" id="1.20.1280.50">
    <property type="match status" value="1"/>
</dbReference>
<dbReference type="EMBL" id="JAQQWL010000006">
    <property type="protein sequence ID" value="KAK8070140.1"/>
    <property type="molecule type" value="Genomic_DNA"/>
</dbReference>
<dbReference type="GeneID" id="92091228"/>
<dbReference type="InterPro" id="IPR001810">
    <property type="entry name" value="F-box_dom"/>
</dbReference>
<dbReference type="PROSITE" id="PS50181">
    <property type="entry name" value="FBOX"/>
    <property type="match status" value="1"/>
</dbReference>
<dbReference type="PANTHER" id="PTHR24126">
    <property type="entry name" value="ANKYRIN REPEAT, PH AND SEC7 DOMAIN CONTAINING PROTEIN SECG-RELATED"/>
    <property type="match status" value="1"/>
</dbReference>
<evidence type="ECO:0000313" key="6">
    <source>
        <dbReference type="Proteomes" id="UP001480595"/>
    </source>
</evidence>
<feature type="repeat" description="ANK" evidence="3">
    <location>
        <begin position="174"/>
        <end position="206"/>
    </location>
</feature>
<dbReference type="SMART" id="SM00248">
    <property type="entry name" value="ANK"/>
    <property type="match status" value="5"/>
</dbReference>
<gene>
    <name evidence="5" type="ORF">PG994_006756</name>
</gene>
<name>A0ABR1VG21_9PEZI</name>
<dbReference type="Gene3D" id="1.25.40.20">
    <property type="entry name" value="Ankyrin repeat-containing domain"/>
    <property type="match status" value="2"/>
</dbReference>
<feature type="domain" description="F-box" evidence="4">
    <location>
        <begin position="40"/>
        <end position="92"/>
    </location>
</feature>
<dbReference type="InterPro" id="IPR036047">
    <property type="entry name" value="F-box-like_dom_sf"/>
</dbReference>
<organism evidence="5 6">
    <name type="scientific">Apiospora phragmitis</name>
    <dbReference type="NCBI Taxonomy" id="2905665"/>
    <lineage>
        <taxon>Eukaryota</taxon>
        <taxon>Fungi</taxon>
        <taxon>Dikarya</taxon>
        <taxon>Ascomycota</taxon>
        <taxon>Pezizomycotina</taxon>
        <taxon>Sordariomycetes</taxon>
        <taxon>Xylariomycetidae</taxon>
        <taxon>Amphisphaeriales</taxon>
        <taxon>Apiosporaceae</taxon>
        <taxon>Apiospora</taxon>
    </lineage>
</organism>
<sequence>MHSTLFLQTLWPRISPAGFSTSPPFIPFFKQPISFLNNNDTPFFELPLELFDEIFSHVDTRDLVTLACVNRTFYDYATREICDSIRKDWQKQHGLFMWACGTGSTRALCRLLEDGVTSNFTYQAAHSTQHVTSAADSIILSSHVVDVLLEHGAWIDAACMSYCHRKVWSLVPEGKYTPLHVALCMGKEDTAKSLIYKGASIYVDREVRRPQRTYGPDRGRLTAFHCCAIDGRLSKAEFLIKQGHGAALDEIDEFGFSPSCASPRITTTTPRPNVRTRAFRPDFISMLQQACFDNRAQYLTELISQASDEHEPGRNGEQLLFHCINNTMPEMLELVAMLLGKGSLEFADISCHMRALKDLAYRGYFYDDDRQLLGRCTQLICLQLPHMLQSEFGKPPMPLDLLYICLEGGQRNMLDELASVFDFTYARYGKYELWRLF</sequence>
<accession>A0ABR1VG21</accession>
<evidence type="ECO:0000313" key="5">
    <source>
        <dbReference type="EMBL" id="KAK8070140.1"/>
    </source>
</evidence>
<reference evidence="5 6" key="1">
    <citation type="submission" date="2023-01" db="EMBL/GenBank/DDBJ databases">
        <title>Analysis of 21 Apiospora genomes using comparative genomics revels a genus with tremendous synthesis potential of carbohydrate active enzymes and secondary metabolites.</title>
        <authorList>
            <person name="Sorensen T."/>
        </authorList>
    </citation>
    <scope>NUCLEOTIDE SEQUENCE [LARGE SCALE GENOMIC DNA]</scope>
    <source>
        <strain evidence="5 6">CBS 135458</strain>
    </source>
</reference>
<dbReference type="InterPro" id="IPR002110">
    <property type="entry name" value="Ankyrin_rpt"/>
</dbReference>
<protein>
    <recommendedName>
        <fullName evidence="4">F-box domain-containing protein</fullName>
    </recommendedName>
</protein>
<evidence type="ECO:0000256" key="1">
    <source>
        <dbReference type="ARBA" id="ARBA00022737"/>
    </source>
</evidence>
<dbReference type="SUPFAM" id="SSF81383">
    <property type="entry name" value="F-box domain"/>
    <property type="match status" value="1"/>
</dbReference>
<evidence type="ECO:0000256" key="2">
    <source>
        <dbReference type="ARBA" id="ARBA00023043"/>
    </source>
</evidence>
<dbReference type="PROSITE" id="PS50088">
    <property type="entry name" value="ANK_REPEAT"/>
    <property type="match status" value="1"/>
</dbReference>
<dbReference type="Pfam" id="PF00023">
    <property type="entry name" value="Ank"/>
    <property type="match status" value="1"/>
</dbReference>
<keyword evidence="2 3" id="KW-0040">ANK repeat</keyword>
<evidence type="ECO:0000256" key="3">
    <source>
        <dbReference type="PROSITE-ProRule" id="PRU00023"/>
    </source>
</evidence>
<dbReference type="Proteomes" id="UP001480595">
    <property type="component" value="Unassembled WGS sequence"/>
</dbReference>
<dbReference type="SMART" id="SM00256">
    <property type="entry name" value="FBOX"/>
    <property type="match status" value="1"/>
</dbReference>